<dbReference type="AlphaFoldDB" id="A0A657LUY2"/>
<dbReference type="Proteomes" id="UP000182661">
    <property type="component" value="Unassembled WGS sequence"/>
</dbReference>
<comment type="caution">
    <text evidence="1">The sequence shown here is derived from an EMBL/GenBank/DDBJ whole genome shotgun (WGS) entry which is preliminary data.</text>
</comment>
<protein>
    <submittedName>
        <fullName evidence="1">Uncharacterized protein</fullName>
    </submittedName>
</protein>
<accession>A0A657LUY2</accession>
<organism evidence="1 2">
    <name type="scientific">Pararhizobium antarcticum</name>
    <dbReference type="NCBI Taxonomy" id="1798805"/>
    <lineage>
        <taxon>Bacteria</taxon>
        <taxon>Pseudomonadati</taxon>
        <taxon>Pseudomonadota</taxon>
        <taxon>Alphaproteobacteria</taxon>
        <taxon>Hyphomicrobiales</taxon>
        <taxon>Rhizobiaceae</taxon>
        <taxon>Rhizobium/Agrobacterium group</taxon>
        <taxon>Pararhizobium</taxon>
    </lineage>
</organism>
<keyword evidence="2" id="KW-1185">Reference proteome</keyword>
<evidence type="ECO:0000313" key="1">
    <source>
        <dbReference type="EMBL" id="OJF98029.1"/>
    </source>
</evidence>
<sequence length="86" mass="9259">MSRKSCPSPQRLRIGRALIASGTRVLCFAPFAHHAPEVSVGSIPTSRAVRRGNGPPDRFLIRLTEPAAGFAPWAARRPSLSKPGKD</sequence>
<proteinExistence type="predicted"/>
<evidence type="ECO:0000313" key="2">
    <source>
        <dbReference type="Proteomes" id="UP000182661"/>
    </source>
</evidence>
<gene>
    <name evidence="1" type="ORF">AX760_15205</name>
</gene>
<reference evidence="1 2" key="1">
    <citation type="submission" date="2016-02" db="EMBL/GenBank/DDBJ databases">
        <title>Genome sequencing of a beta-galactosidase producing bacteria Rhizobium sp. 59.</title>
        <authorList>
            <person name="Wang D."/>
            <person name="Kot W."/>
            <person name="Qin Y."/>
            <person name="Hansen L."/>
            <person name="Naqvi K."/>
            <person name="Rensing C."/>
        </authorList>
    </citation>
    <scope>NUCLEOTIDE SEQUENCE [LARGE SCALE GENOMIC DNA]</scope>
    <source>
        <strain evidence="1 2">59</strain>
    </source>
</reference>
<dbReference type="EMBL" id="LSRP01000078">
    <property type="protein sequence ID" value="OJF98029.1"/>
    <property type="molecule type" value="Genomic_DNA"/>
</dbReference>
<name>A0A657LUY2_9HYPH</name>